<feature type="transmembrane region" description="Helical" evidence="6">
    <location>
        <begin position="393"/>
        <end position="410"/>
    </location>
</feature>
<feature type="transmembrane region" description="Helical" evidence="6">
    <location>
        <begin position="198"/>
        <end position="219"/>
    </location>
</feature>
<feature type="transmembrane region" description="Helical" evidence="6">
    <location>
        <begin position="173"/>
        <end position="192"/>
    </location>
</feature>
<organism evidence="7 8">
    <name type="scientific">Weizmannia acidilactici</name>
    <dbReference type="NCBI Taxonomy" id="2607726"/>
    <lineage>
        <taxon>Bacteria</taxon>
        <taxon>Bacillati</taxon>
        <taxon>Bacillota</taxon>
        <taxon>Bacilli</taxon>
        <taxon>Bacillales</taxon>
        <taxon>Bacillaceae</taxon>
        <taxon>Heyndrickxia</taxon>
    </lineage>
</organism>
<dbReference type="RefSeq" id="WP_151681546.1">
    <property type="nucleotide sequence ID" value="NZ_BKZP01000022.1"/>
</dbReference>
<feature type="transmembrane region" description="Helical" evidence="6">
    <location>
        <begin position="240"/>
        <end position="261"/>
    </location>
</feature>
<comment type="subcellular location">
    <subcellularLocation>
        <location evidence="1">Cell membrane</location>
        <topology evidence="1">Multi-pass membrane protein</topology>
    </subcellularLocation>
</comment>
<protein>
    <submittedName>
        <fullName evidence="7">Membrane protein YabM</fullName>
    </submittedName>
</protein>
<evidence type="ECO:0000256" key="5">
    <source>
        <dbReference type="ARBA" id="ARBA00023136"/>
    </source>
</evidence>
<gene>
    <name evidence="7" type="primary">yabM</name>
    <name evidence="7" type="ORF">BpJC7_25400</name>
</gene>
<dbReference type="InterPro" id="IPR050833">
    <property type="entry name" value="Poly_Biosynth_Transport"/>
</dbReference>
<accession>A0A5J4JLH3</accession>
<keyword evidence="4 6" id="KW-1133">Transmembrane helix</keyword>
<evidence type="ECO:0000313" key="8">
    <source>
        <dbReference type="Proteomes" id="UP000391919"/>
    </source>
</evidence>
<evidence type="ECO:0000256" key="3">
    <source>
        <dbReference type="ARBA" id="ARBA00022692"/>
    </source>
</evidence>
<keyword evidence="2" id="KW-1003">Cell membrane</keyword>
<evidence type="ECO:0000256" key="4">
    <source>
        <dbReference type="ARBA" id="ARBA00022989"/>
    </source>
</evidence>
<dbReference type="GO" id="GO:0005886">
    <property type="term" value="C:plasma membrane"/>
    <property type="evidence" value="ECO:0007669"/>
    <property type="project" value="UniProtKB-SubCell"/>
</dbReference>
<feature type="transmembrane region" description="Helical" evidence="6">
    <location>
        <begin position="452"/>
        <end position="476"/>
    </location>
</feature>
<sequence>MKGRKEVRQDKDSRKFFQGIIILTVSSIMTKILSAVYRVPFQNIVGDVGFYIYQQVYPIYGIVIALSASGFPVAISKMVAEREAAGESVHRSFLAMVFVVLGLSGFGLFLAVFSTAPQMAAWMGDEKLAPLIQTVSFSFLLMPLISAIRGLFQGQGNMIPTALSQVLEQAVRVAAILLFSFWLVHSGFSLYAAGQGAVFGSVLGGAVSTAVLIVLYIKYGKREKGTESFQWSGIKTVARMLLCEGVAVCISGLLLVLFQFVDSLHIYALLRDAGVGMEKAKKLKGIYDRGQPFLQLGTVVASSLALNLVPLITLEYQKGRRHNLVKQVYSALKISTIIGAGAAAGLVNIMVFANTMLFENSEGTAVLSVFSVSILFSTWILTLAGILQGIGRVYAPAVYITAGVLLKYALNEWWVPHFGTMGAAAATVVSMLFISLLFMIRLAKENFPMLPAVFYGKLCLSLLAMTACLQIWLFLFHHYGLSGRTASIPGALGGTAIGAAVYVMSVIALNLLSEEEWGLVPFGDKLAGLKRKNWSGKHEP</sequence>
<dbReference type="PIRSF" id="PIRSF038958">
    <property type="entry name" value="PG_synth_SpoVB"/>
    <property type="match status" value="1"/>
</dbReference>
<dbReference type="Pfam" id="PF01943">
    <property type="entry name" value="Polysacc_synt"/>
    <property type="match status" value="1"/>
</dbReference>
<dbReference type="InterPro" id="IPR024923">
    <property type="entry name" value="PG_synth_SpoVB"/>
</dbReference>
<name>A0A5J4JLH3_9BACI</name>
<reference evidence="7 8" key="1">
    <citation type="submission" date="2019-09" db="EMBL/GenBank/DDBJ databases">
        <title>Draft genome sequence of Bacillus sp. JC-7.</title>
        <authorList>
            <person name="Tanaka N."/>
            <person name="Shiwa Y."/>
            <person name="Fujita N."/>
            <person name="Tanasupawat S."/>
        </authorList>
    </citation>
    <scope>NUCLEOTIDE SEQUENCE [LARGE SCALE GENOMIC DNA]</scope>
    <source>
        <strain evidence="7 8">JC-7</strain>
    </source>
</reference>
<dbReference type="CDD" id="cd13124">
    <property type="entry name" value="MATE_SpoVB_like"/>
    <property type="match status" value="1"/>
</dbReference>
<dbReference type="Proteomes" id="UP000391919">
    <property type="component" value="Unassembled WGS sequence"/>
</dbReference>
<feature type="transmembrane region" description="Helical" evidence="6">
    <location>
        <begin position="488"/>
        <end position="512"/>
    </location>
</feature>
<evidence type="ECO:0000256" key="1">
    <source>
        <dbReference type="ARBA" id="ARBA00004651"/>
    </source>
</evidence>
<feature type="transmembrane region" description="Helical" evidence="6">
    <location>
        <begin position="334"/>
        <end position="353"/>
    </location>
</feature>
<evidence type="ECO:0000256" key="6">
    <source>
        <dbReference type="SAM" id="Phobius"/>
    </source>
</evidence>
<feature type="transmembrane region" description="Helical" evidence="6">
    <location>
        <begin position="365"/>
        <end position="386"/>
    </location>
</feature>
<keyword evidence="3 6" id="KW-0812">Transmembrane</keyword>
<dbReference type="PANTHER" id="PTHR30250">
    <property type="entry name" value="PST FAMILY PREDICTED COLANIC ACID TRANSPORTER"/>
    <property type="match status" value="1"/>
</dbReference>
<evidence type="ECO:0000256" key="2">
    <source>
        <dbReference type="ARBA" id="ARBA00022475"/>
    </source>
</evidence>
<feature type="transmembrane region" description="Helical" evidence="6">
    <location>
        <begin position="92"/>
        <end position="116"/>
    </location>
</feature>
<dbReference type="AlphaFoldDB" id="A0A5J4JLH3"/>
<proteinExistence type="predicted"/>
<feature type="transmembrane region" description="Helical" evidence="6">
    <location>
        <begin position="59"/>
        <end position="80"/>
    </location>
</feature>
<feature type="transmembrane region" description="Helical" evidence="6">
    <location>
        <begin position="128"/>
        <end position="152"/>
    </location>
</feature>
<feature type="transmembrane region" description="Helical" evidence="6">
    <location>
        <begin position="20"/>
        <end position="39"/>
    </location>
</feature>
<evidence type="ECO:0000313" key="7">
    <source>
        <dbReference type="EMBL" id="GER71237.1"/>
    </source>
</evidence>
<comment type="caution">
    <text evidence="7">The sequence shown here is derived from an EMBL/GenBank/DDBJ whole genome shotgun (WGS) entry which is preliminary data.</text>
</comment>
<dbReference type="EMBL" id="BKZQ01000040">
    <property type="protein sequence ID" value="GER71237.1"/>
    <property type="molecule type" value="Genomic_DNA"/>
</dbReference>
<feature type="transmembrane region" description="Helical" evidence="6">
    <location>
        <begin position="293"/>
        <end position="314"/>
    </location>
</feature>
<dbReference type="PANTHER" id="PTHR30250:SF29">
    <property type="entry name" value="POLYSACCHARIDE BIOSYNTHESIS PROTEIN C-TERMINAL DOMAIN-CONTAINING PROTEIN"/>
    <property type="match status" value="1"/>
</dbReference>
<feature type="transmembrane region" description="Helical" evidence="6">
    <location>
        <begin position="422"/>
        <end position="440"/>
    </location>
</feature>
<dbReference type="InterPro" id="IPR002797">
    <property type="entry name" value="Polysacc_synth"/>
</dbReference>
<keyword evidence="5 6" id="KW-0472">Membrane</keyword>
<keyword evidence="8" id="KW-1185">Reference proteome</keyword>